<sequence>MAQNSFTRGLDVLIAIARNGQVTVAEVADELGLATSTAYRYVRSLRDYGLIEESQGVYVPGWRLMEISGEHLTHTRLAEISGEYLRTLTYQTGETAVLAVRAGSHAICLRQSVSSAPDHYAFRINELLPLYAGAGQRLLLAYAPRPIVEVALANLVAYSSATIRAADLPAVLAQVRRDQFAVSRGEFKEGAIAVAVPVFSNGEVTASLTIAGPSERCDNPDWVRRATRLLRAAAADMSAALEK</sequence>
<protein>
    <submittedName>
        <fullName evidence="6">IclR family transcriptional regulator</fullName>
    </submittedName>
</protein>
<dbReference type="Gene3D" id="3.30.450.40">
    <property type="match status" value="1"/>
</dbReference>
<dbReference type="Pfam" id="PF01614">
    <property type="entry name" value="IclR_C"/>
    <property type="match status" value="1"/>
</dbReference>
<dbReference type="InterPro" id="IPR005471">
    <property type="entry name" value="Tscrpt_reg_IclR_N"/>
</dbReference>
<organism evidence="6 7">
    <name type="scientific">Nocardioides simplex</name>
    <name type="common">Arthrobacter simplex</name>
    <dbReference type="NCBI Taxonomy" id="2045"/>
    <lineage>
        <taxon>Bacteria</taxon>
        <taxon>Bacillati</taxon>
        <taxon>Actinomycetota</taxon>
        <taxon>Actinomycetes</taxon>
        <taxon>Propionibacteriales</taxon>
        <taxon>Nocardioidaceae</taxon>
        <taxon>Pimelobacter</taxon>
    </lineage>
</organism>
<evidence type="ECO:0000259" key="5">
    <source>
        <dbReference type="PROSITE" id="PS51078"/>
    </source>
</evidence>
<feature type="domain" description="IclR-ED" evidence="5">
    <location>
        <begin position="63"/>
        <end position="243"/>
    </location>
</feature>
<dbReference type="PROSITE" id="PS51077">
    <property type="entry name" value="HTH_ICLR"/>
    <property type="match status" value="1"/>
</dbReference>
<dbReference type="SUPFAM" id="SSF46785">
    <property type="entry name" value="Winged helix' DNA-binding domain"/>
    <property type="match status" value="1"/>
</dbReference>
<dbReference type="EMBL" id="WBVM01000001">
    <property type="protein sequence ID" value="KAB2813277.1"/>
    <property type="molecule type" value="Genomic_DNA"/>
</dbReference>
<dbReference type="AlphaFoldDB" id="A0A7J5E5E4"/>
<evidence type="ECO:0000256" key="1">
    <source>
        <dbReference type="ARBA" id="ARBA00023015"/>
    </source>
</evidence>
<gene>
    <name evidence="6" type="ORF">F9L07_16550</name>
</gene>
<dbReference type="GO" id="GO:0003677">
    <property type="term" value="F:DNA binding"/>
    <property type="evidence" value="ECO:0007669"/>
    <property type="project" value="UniProtKB-KW"/>
</dbReference>
<evidence type="ECO:0000259" key="4">
    <source>
        <dbReference type="PROSITE" id="PS51077"/>
    </source>
</evidence>
<dbReference type="Proteomes" id="UP000449906">
    <property type="component" value="Unassembled WGS sequence"/>
</dbReference>
<keyword evidence="1" id="KW-0805">Transcription regulation</keyword>
<name>A0A7J5E5E4_NOCSI</name>
<dbReference type="GO" id="GO:0003700">
    <property type="term" value="F:DNA-binding transcription factor activity"/>
    <property type="evidence" value="ECO:0007669"/>
    <property type="project" value="TreeGrafter"/>
</dbReference>
<dbReference type="InterPro" id="IPR014757">
    <property type="entry name" value="Tscrpt_reg_IclR_C"/>
</dbReference>
<proteinExistence type="predicted"/>
<dbReference type="InterPro" id="IPR050707">
    <property type="entry name" value="HTH_MetabolicPath_Reg"/>
</dbReference>
<dbReference type="InterPro" id="IPR036388">
    <property type="entry name" value="WH-like_DNA-bd_sf"/>
</dbReference>
<evidence type="ECO:0000256" key="2">
    <source>
        <dbReference type="ARBA" id="ARBA00023125"/>
    </source>
</evidence>
<dbReference type="SMART" id="SM00346">
    <property type="entry name" value="HTH_ICLR"/>
    <property type="match status" value="1"/>
</dbReference>
<keyword evidence="3" id="KW-0804">Transcription</keyword>
<dbReference type="Gene3D" id="1.10.10.10">
    <property type="entry name" value="Winged helix-like DNA-binding domain superfamily/Winged helix DNA-binding domain"/>
    <property type="match status" value="1"/>
</dbReference>
<dbReference type="PANTHER" id="PTHR30136:SF24">
    <property type="entry name" value="HTH-TYPE TRANSCRIPTIONAL REPRESSOR ALLR"/>
    <property type="match status" value="1"/>
</dbReference>
<evidence type="ECO:0000256" key="3">
    <source>
        <dbReference type="ARBA" id="ARBA00023163"/>
    </source>
</evidence>
<accession>A0A7J5E5E4</accession>
<keyword evidence="2" id="KW-0238">DNA-binding</keyword>
<feature type="domain" description="HTH iclR-type" evidence="4">
    <location>
        <begin position="3"/>
        <end position="62"/>
    </location>
</feature>
<evidence type="ECO:0000313" key="6">
    <source>
        <dbReference type="EMBL" id="KAB2813277.1"/>
    </source>
</evidence>
<comment type="caution">
    <text evidence="6">The sequence shown here is derived from an EMBL/GenBank/DDBJ whole genome shotgun (WGS) entry which is preliminary data.</text>
</comment>
<evidence type="ECO:0000313" key="7">
    <source>
        <dbReference type="Proteomes" id="UP000449906"/>
    </source>
</evidence>
<dbReference type="PROSITE" id="PS51078">
    <property type="entry name" value="ICLR_ED"/>
    <property type="match status" value="1"/>
</dbReference>
<dbReference type="PANTHER" id="PTHR30136">
    <property type="entry name" value="HELIX-TURN-HELIX TRANSCRIPTIONAL REGULATOR, ICLR FAMILY"/>
    <property type="match status" value="1"/>
</dbReference>
<dbReference type="RefSeq" id="WP_151580579.1">
    <property type="nucleotide sequence ID" value="NZ_JBIWND010000001.1"/>
</dbReference>
<dbReference type="InterPro" id="IPR029016">
    <property type="entry name" value="GAF-like_dom_sf"/>
</dbReference>
<dbReference type="InterPro" id="IPR036390">
    <property type="entry name" value="WH_DNA-bd_sf"/>
</dbReference>
<reference evidence="6 7" key="1">
    <citation type="submission" date="2019-09" db="EMBL/GenBank/DDBJ databases">
        <title>Pimelobacter sp. isolated from Paulinella.</title>
        <authorList>
            <person name="Jeong S.E."/>
        </authorList>
    </citation>
    <scope>NUCLEOTIDE SEQUENCE [LARGE SCALE GENOMIC DNA]</scope>
    <source>
        <strain evidence="6 7">Pch-N</strain>
    </source>
</reference>
<dbReference type="SUPFAM" id="SSF55781">
    <property type="entry name" value="GAF domain-like"/>
    <property type="match status" value="1"/>
</dbReference>
<dbReference type="GO" id="GO:0045892">
    <property type="term" value="P:negative regulation of DNA-templated transcription"/>
    <property type="evidence" value="ECO:0007669"/>
    <property type="project" value="TreeGrafter"/>
</dbReference>
<dbReference type="Pfam" id="PF09339">
    <property type="entry name" value="HTH_IclR"/>
    <property type="match status" value="1"/>
</dbReference>